<keyword evidence="6" id="KW-0804">Transcription</keyword>
<dbReference type="PANTHER" id="PTHR31313">
    <property type="entry name" value="TY1 ENHANCER ACTIVATOR"/>
    <property type="match status" value="1"/>
</dbReference>
<evidence type="ECO:0000256" key="3">
    <source>
        <dbReference type="ARBA" id="ARBA00022833"/>
    </source>
</evidence>
<comment type="subcellular location">
    <subcellularLocation>
        <location evidence="1">Nucleus</location>
    </subcellularLocation>
</comment>
<evidence type="ECO:0000256" key="7">
    <source>
        <dbReference type="ARBA" id="ARBA00023242"/>
    </source>
</evidence>
<dbReference type="OrthoDB" id="39175at2759"/>
<evidence type="ECO:0000256" key="2">
    <source>
        <dbReference type="ARBA" id="ARBA00022723"/>
    </source>
</evidence>
<dbReference type="GO" id="GO:0000981">
    <property type="term" value="F:DNA-binding transcription factor activity, RNA polymerase II-specific"/>
    <property type="evidence" value="ECO:0007669"/>
    <property type="project" value="InterPro"/>
</dbReference>
<dbReference type="CDD" id="cd12148">
    <property type="entry name" value="fungal_TF_MHR"/>
    <property type="match status" value="1"/>
</dbReference>
<dbReference type="SUPFAM" id="SSF57701">
    <property type="entry name" value="Zn2/Cys6 DNA-binding domain"/>
    <property type="match status" value="1"/>
</dbReference>
<comment type="caution">
    <text evidence="10">The sequence shown here is derived from an EMBL/GenBank/DDBJ whole genome shotgun (WGS) entry which is preliminary data.</text>
</comment>
<protein>
    <recommendedName>
        <fullName evidence="9">Zn(2)-C6 fungal-type domain-containing protein</fullName>
    </recommendedName>
</protein>
<evidence type="ECO:0000256" key="5">
    <source>
        <dbReference type="ARBA" id="ARBA00023125"/>
    </source>
</evidence>
<gene>
    <name evidence="10" type="ORF">G7Y89_g8412</name>
</gene>
<dbReference type="InterPro" id="IPR001138">
    <property type="entry name" value="Zn2Cys6_DnaBD"/>
</dbReference>
<dbReference type="CDD" id="cd00067">
    <property type="entry name" value="GAL4"/>
    <property type="match status" value="1"/>
</dbReference>
<proteinExistence type="predicted"/>
<dbReference type="GO" id="GO:0006351">
    <property type="term" value="P:DNA-templated transcription"/>
    <property type="evidence" value="ECO:0007669"/>
    <property type="project" value="InterPro"/>
</dbReference>
<evidence type="ECO:0000313" key="10">
    <source>
        <dbReference type="EMBL" id="KAF4629734.1"/>
    </source>
</evidence>
<reference evidence="10 11" key="1">
    <citation type="submission" date="2020-03" db="EMBL/GenBank/DDBJ databases">
        <title>Draft Genome Sequence of Cudoniella acicularis.</title>
        <authorList>
            <person name="Buettner E."/>
            <person name="Kellner H."/>
        </authorList>
    </citation>
    <scope>NUCLEOTIDE SEQUENCE [LARGE SCALE GENOMIC DNA]</scope>
    <source>
        <strain evidence="10 11">DSM 108380</strain>
    </source>
</reference>
<evidence type="ECO:0000256" key="4">
    <source>
        <dbReference type="ARBA" id="ARBA00023015"/>
    </source>
</evidence>
<organism evidence="10 11">
    <name type="scientific">Cudoniella acicularis</name>
    <dbReference type="NCBI Taxonomy" id="354080"/>
    <lineage>
        <taxon>Eukaryota</taxon>
        <taxon>Fungi</taxon>
        <taxon>Dikarya</taxon>
        <taxon>Ascomycota</taxon>
        <taxon>Pezizomycotina</taxon>
        <taxon>Leotiomycetes</taxon>
        <taxon>Helotiales</taxon>
        <taxon>Tricladiaceae</taxon>
        <taxon>Cudoniella</taxon>
    </lineage>
</organism>
<dbReference type="InterPro" id="IPR036864">
    <property type="entry name" value="Zn2-C6_fun-type_DNA-bd_sf"/>
</dbReference>
<keyword evidence="3" id="KW-0862">Zinc</keyword>
<evidence type="ECO:0000313" key="11">
    <source>
        <dbReference type="Proteomes" id="UP000566819"/>
    </source>
</evidence>
<dbReference type="PANTHER" id="PTHR31313:SF81">
    <property type="entry name" value="TY1 ENHANCER ACTIVATOR"/>
    <property type="match status" value="1"/>
</dbReference>
<evidence type="ECO:0000256" key="6">
    <source>
        <dbReference type="ARBA" id="ARBA00023163"/>
    </source>
</evidence>
<dbReference type="InterPro" id="IPR007219">
    <property type="entry name" value="XnlR_reg_dom"/>
</dbReference>
<dbReference type="InterPro" id="IPR051615">
    <property type="entry name" value="Transcr_Regulatory_Elem"/>
</dbReference>
<feature type="region of interest" description="Disordered" evidence="8">
    <location>
        <begin position="64"/>
        <end position="100"/>
    </location>
</feature>
<dbReference type="Proteomes" id="UP000566819">
    <property type="component" value="Unassembled WGS sequence"/>
</dbReference>
<keyword evidence="4" id="KW-0805">Transcription regulation</keyword>
<dbReference type="GO" id="GO:0008270">
    <property type="term" value="F:zinc ion binding"/>
    <property type="evidence" value="ECO:0007669"/>
    <property type="project" value="InterPro"/>
</dbReference>
<accession>A0A8H4RGL4</accession>
<dbReference type="PROSITE" id="PS50048">
    <property type="entry name" value="ZN2_CY6_FUNGAL_2"/>
    <property type="match status" value="1"/>
</dbReference>
<keyword evidence="11" id="KW-1185">Reference proteome</keyword>
<keyword evidence="2" id="KW-0479">Metal-binding</keyword>
<keyword evidence="5" id="KW-0238">DNA-binding</keyword>
<keyword evidence="7" id="KW-0539">Nucleus</keyword>
<name>A0A8H4RGL4_9HELO</name>
<dbReference type="GO" id="GO:0003677">
    <property type="term" value="F:DNA binding"/>
    <property type="evidence" value="ECO:0007669"/>
    <property type="project" value="UniProtKB-KW"/>
</dbReference>
<dbReference type="GO" id="GO:0005634">
    <property type="term" value="C:nucleus"/>
    <property type="evidence" value="ECO:0007669"/>
    <property type="project" value="UniProtKB-SubCell"/>
</dbReference>
<feature type="domain" description="Zn(2)-C6 fungal-type" evidence="9">
    <location>
        <begin position="5"/>
        <end position="40"/>
    </location>
</feature>
<evidence type="ECO:0000256" key="1">
    <source>
        <dbReference type="ARBA" id="ARBA00004123"/>
    </source>
</evidence>
<dbReference type="Pfam" id="PF04082">
    <property type="entry name" value="Fungal_trans"/>
    <property type="match status" value="1"/>
</dbReference>
<sequence>MTTQTCDSCQKLRLKCSWDSSTSFAPCCIRCKKYNLQCELDGLTWAAWAQQGVMSTMPEGFSRTVHWGPSSNAGGHPMDLHPAKQPPPDPQKKQKRPSAVTSLTLVAKTKTRLDISTNVKRHLYAVFFDNFQPVFPIISYDNLQRDPPASLLEAAILGTAARHHTAISSWRDLEHIHEVIAGELKHVLGLRQAYEPSVQTLQAFLLLSSTPELATKGHADIMSLPVRFGISCQMAVDLGIDGQPSPPGEQEEEGLRTILWKACLFQDAFISAIFGQPLNFSVAPPVSLDLCFSSARSQNEAYFLAAVEASHCLRHLLRAVYATKHPTEEDIIKRSNEAMTELRLYERVLESQKSEYTDHQYRALRIFHHNNRLLYVLGLAALVNESSQYVQIPNLLSQEAGFIIPEACRTLLWFDHDFLQSMPCQLKSILYCESRAAMLIVDVLIEVRRTQNQTEEFIQTLESAIAATRTLKDFLIKDASWGYRWSQGHTIEAVLSRLDDTAGHPRPPMSSELKKIIGLQPSTLTTTNFALPRSMSIQGANDCFYDEDLLSNVLFNSTDWNAVLIDYSEEYIGSSGWFLDSQNRDEYDSFSFAGDNTTIF</sequence>
<evidence type="ECO:0000259" key="9">
    <source>
        <dbReference type="PROSITE" id="PS50048"/>
    </source>
</evidence>
<dbReference type="AlphaFoldDB" id="A0A8H4RGL4"/>
<dbReference type="EMBL" id="JAAMPI010000635">
    <property type="protein sequence ID" value="KAF4629734.1"/>
    <property type="molecule type" value="Genomic_DNA"/>
</dbReference>
<evidence type="ECO:0000256" key="8">
    <source>
        <dbReference type="SAM" id="MobiDB-lite"/>
    </source>
</evidence>